<reference evidence="1" key="2">
    <citation type="submission" date="2020-09" db="EMBL/GenBank/DDBJ databases">
        <authorList>
            <person name="Sun Q."/>
            <person name="Zhou Y."/>
        </authorList>
    </citation>
    <scope>NUCLEOTIDE SEQUENCE</scope>
    <source>
        <strain evidence="1">CGMCC 1.15966</strain>
    </source>
</reference>
<dbReference type="Proteomes" id="UP000614460">
    <property type="component" value="Unassembled WGS sequence"/>
</dbReference>
<name>A0A8H9G379_9SPHI</name>
<accession>A0A8H9G379</accession>
<protein>
    <submittedName>
        <fullName evidence="1">Uncharacterized protein</fullName>
    </submittedName>
</protein>
<reference evidence="1" key="1">
    <citation type="journal article" date="2014" name="Int. J. Syst. Evol. Microbiol.">
        <title>Complete genome sequence of Corynebacterium casei LMG S-19264T (=DSM 44701T), isolated from a smear-ripened cheese.</title>
        <authorList>
            <consortium name="US DOE Joint Genome Institute (JGI-PGF)"/>
            <person name="Walter F."/>
            <person name="Albersmeier A."/>
            <person name="Kalinowski J."/>
            <person name="Ruckert C."/>
        </authorList>
    </citation>
    <scope>NUCLEOTIDE SEQUENCE</scope>
    <source>
        <strain evidence="1">CGMCC 1.15966</strain>
    </source>
</reference>
<gene>
    <name evidence="1" type="ORF">GCM10011516_29950</name>
</gene>
<comment type="caution">
    <text evidence="1">The sequence shown here is derived from an EMBL/GenBank/DDBJ whole genome shotgun (WGS) entry which is preliminary data.</text>
</comment>
<sequence length="46" mass="5544">MFAKSKFINIDQLFPENLNNNNNYTNKLPKKFNSVRNTHYIRISKK</sequence>
<evidence type="ECO:0000313" key="2">
    <source>
        <dbReference type="Proteomes" id="UP000614460"/>
    </source>
</evidence>
<evidence type="ECO:0000313" key="1">
    <source>
        <dbReference type="EMBL" id="GGE30151.1"/>
    </source>
</evidence>
<dbReference type="AlphaFoldDB" id="A0A8H9G379"/>
<proteinExistence type="predicted"/>
<dbReference type="EMBL" id="BMKM01000010">
    <property type="protein sequence ID" value="GGE30151.1"/>
    <property type="molecule type" value="Genomic_DNA"/>
</dbReference>
<keyword evidence="2" id="KW-1185">Reference proteome</keyword>
<organism evidence="1 2">
    <name type="scientific">Sphingobacterium cellulitidis</name>
    <dbReference type="NCBI Taxonomy" id="1768011"/>
    <lineage>
        <taxon>Bacteria</taxon>
        <taxon>Pseudomonadati</taxon>
        <taxon>Bacteroidota</taxon>
        <taxon>Sphingobacteriia</taxon>
        <taxon>Sphingobacteriales</taxon>
        <taxon>Sphingobacteriaceae</taxon>
        <taxon>Sphingobacterium</taxon>
    </lineage>
</organism>